<sequence>MVDVRSDSPFPVPKLCLGTLTPEALLPIREAELPPSRVPKQSLGTRERLSTEYVARPVAATKSLR</sequence>
<gene>
    <name evidence="1" type="ORF">BECKDK2373B_GA0170837_10685</name>
    <name evidence="2" type="ORF">BECKDK2373C_GA0170839_107138</name>
</gene>
<dbReference type="EMBL" id="CAADEY010000071">
    <property type="protein sequence ID" value="VFJ59476.1"/>
    <property type="molecule type" value="Genomic_DNA"/>
</dbReference>
<dbReference type="AlphaFoldDB" id="A0A450SZH2"/>
<protein>
    <submittedName>
        <fullName evidence="2">Uncharacterized protein</fullName>
    </submittedName>
</protein>
<evidence type="ECO:0000313" key="1">
    <source>
        <dbReference type="EMBL" id="VFJ57690.1"/>
    </source>
</evidence>
<proteinExistence type="predicted"/>
<name>A0A450SZH2_9GAMM</name>
<dbReference type="EMBL" id="CAADEX010000068">
    <property type="protein sequence ID" value="VFJ57690.1"/>
    <property type="molecule type" value="Genomic_DNA"/>
</dbReference>
<accession>A0A450SZH2</accession>
<reference evidence="2" key="1">
    <citation type="submission" date="2019-02" db="EMBL/GenBank/DDBJ databases">
        <authorList>
            <person name="Gruber-Vodicka R. H."/>
            <person name="Seah K. B. B."/>
        </authorList>
    </citation>
    <scope>NUCLEOTIDE SEQUENCE</scope>
    <source>
        <strain evidence="2">BECK_DK161</strain>
        <strain evidence="1">BECK_DK47</strain>
    </source>
</reference>
<organism evidence="2">
    <name type="scientific">Candidatus Kentrum sp. DK</name>
    <dbReference type="NCBI Taxonomy" id="2126562"/>
    <lineage>
        <taxon>Bacteria</taxon>
        <taxon>Pseudomonadati</taxon>
        <taxon>Pseudomonadota</taxon>
        <taxon>Gammaproteobacteria</taxon>
        <taxon>Candidatus Kentrum</taxon>
    </lineage>
</organism>
<evidence type="ECO:0000313" key="2">
    <source>
        <dbReference type="EMBL" id="VFJ59476.1"/>
    </source>
</evidence>